<feature type="coiled-coil region" evidence="1">
    <location>
        <begin position="122"/>
        <end position="149"/>
    </location>
</feature>
<comment type="caution">
    <text evidence="3">The sequence shown here is derived from an EMBL/GenBank/DDBJ whole genome shotgun (WGS) entry which is preliminary data.</text>
</comment>
<sequence>MNNNSHNGGARRRWLIGGLAVVALAAVLWAAYRPRPLVVETATVAEGRFEQVIEEDGRLRLLQRYTVTAPTAAQLQRPTLKVGDVVRAGDVVAVLAPSAPAMIDTRTRSVLQERVGSADAALAAAAANARRLQAALAQATLEAERASQLARDNFISPSARDQAQLGREAAQQALRAGQAQQAAAAHALGEARAALQRAQPSAPTGPGLWSLTSPVAGRVLKLHKENAEPVNVGQPLLDIGDTAALEAVVDVLSGDAPRVAPGAAVQLATGRNQPPLVGRVARIEPQAFTKVSALGIEEQRVNVVVALDANPDALQRLGDGFRVDARITVSAQDGALLVPSAALVRQGDGWRVFVVEGGTARARVVRFKDRHADSAWVQDGIQAGDTVVLYPGNTLTDGQRVRVRGQTP</sequence>
<keyword evidence="4" id="KW-1185">Reference proteome</keyword>
<evidence type="ECO:0000256" key="1">
    <source>
        <dbReference type="SAM" id="Coils"/>
    </source>
</evidence>
<dbReference type="Gene3D" id="1.10.287.470">
    <property type="entry name" value="Helix hairpin bin"/>
    <property type="match status" value="1"/>
</dbReference>
<accession>A0ABW2QLX6</accession>
<dbReference type="Gene3D" id="2.40.420.20">
    <property type="match status" value="1"/>
</dbReference>
<protein>
    <submittedName>
        <fullName evidence="3">Efflux RND transporter periplasmic adaptor subunit</fullName>
    </submittedName>
</protein>
<keyword evidence="1" id="KW-0175">Coiled coil</keyword>
<dbReference type="EMBL" id="JBHTCA010000015">
    <property type="protein sequence ID" value="MFC7410424.1"/>
    <property type="molecule type" value="Genomic_DNA"/>
</dbReference>
<gene>
    <name evidence="3" type="ORF">ACFQPB_16280</name>
</gene>
<dbReference type="InterPro" id="IPR058637">
    <property type="entry name" value="YknX-like_C"/>
</dbReference>
<dbReference type="Gene3D" id="2.40.50.100">
    <property type="match status" value="1"/>
</dbReference>
<organism evidence="3 4">
    <name type="scientific">Hydrogenophaga atypica</name>
    <dbReference type="NCBI Taxonomy" id="249409"/>
    <lineage>
        <taxon>Bacteria</taxon>
        <taxon>Pseudomonadati</taxon>
        <taxon>Pseudomonadota</taxon>
        <taxon>Betaproteobacteria</taxon>
        <taxon>Burkholderiales</taxon>
        <taxon>Comamonadaceae</taxon>
        <taxon>Hydrogenophaga</taxon>
    </lineage>
</organism>
<evidence type="ECO:0000259" key="2">
    <source>
        <dbReference type="Pfam" id="PF25989"/>
    </source>
</evidence>
<dbReference type="Pfam" id="PF25989">
    <property type="entry name" value="YknX_C"/>
    <property type="match status" value="1"/>
</dbReference>
<dbReference type="PANTHER" id="PTHR30469:SF15">
    <property type="entry name" value="HLYD FAMILY OF SECRETION PROTEINS"/>
    <property type="match status" value="1"/>
</dbReference>
<reference evidence="4" key="1">
    <citation type="journal article" date="2019" name="Int. J. Syst. Evol. Microbiol.">
        <title>The Global Catalogue of Microorganisms (GCM) 10K type strain sequencing project: providing services to taxonomists for standard genome sequencing and annotation.</title>
        <authorList>
            <consortium name="The Broad Institute Genomics Platform"/>
            <consortium name="The Broad Institute Genome Sequencing Center for Infectious Disease"/>
            <person name="Wu L."/>
            <person name="Ma J."/>
        </authorList>
    </citation>
    <scope>NUCLEOTIDE SEQUENCE [LARGE SCALE GENOMIC DNA]</scope>
    <source>
        <strain evidence="4">CGMCC 1.12371</strain>
    </source>
</reference>
<feature type="domain" description="YknX-like C-terminal permuted SH3-like" evidence="2">
    <location>
        <begin position="336"/>
        <end position="403"/>
    </location>
</feature>
<dbReference type="Gene3D" id="2.40.30.170">
    <property type="match status" value="1"/>
</dbReference>
<dbReference type="Proteomes" id="UP001596501">
    <property type="component" value="Unassembled WGS sequence"/>
</dbReference>
<dbReference type="PANTHER" id="PTHR30469">
    <property type="entry name" value="MULTIDRUG RESISTANCE PROTEIN MDTA"/>
    <property type="match status" value="1"/>
</dbReference>
<proteinExistence type="predicted"/>
<dbReference type="RefSeq" id="WP_382225483.1">
    <property type="nucleotide sequence ID" value="NZ_JBHTCA010000015.1"/>
</dbReference>
<name>A0ABW2QLX6_9BURK</name>
<evidence type="ECO:0000313" key="3">
    <source>
        <dbReference type="EMBL" id="MFC7410424.1"/>
    </source>
</evidence>
<evidence type="ECO:0000313" key="4">
    <source>
        <dbReference type="Proteomes" id="UP001596501"/>
    </source>
</evidence>